<evidence type="ECO:0000259" key="7">
    <source>
        <dbReference type="Pfam" id="PF14881"/>
    </source>
</evidence>
<evidence type="ECO:0000256" key="2">
    <source>
        <dbReference type="ARBA" id="ARBA00004173"/>
    </source>
</evidence>
<comment type="similarity">
    <text evidence="3">Belongs to the misato family.</text>
</comment>
<dbReference type="PANTHER" id="PTHR13391:SF0">
    <property type="entry name" value="PROTEIN MISATO HOMOLOG 1"/>
    <property type="match status" value="1"/>
</dbReference>
<dbReference type="Pfam" id="PF14881">
    <property type="entry name" value="Tubulin_3"/>
    <property type="match status" value="1"/>
</dbReference>
<evidence type="ECO:0000256" key="1">
    <source>
        <dbReference type="ARBA" id="ARBA00003757"/>
    </source>
</evidence>
<sequence length="504" mass="55522">MREIVTLQLGNLSNYVATHFWNAQESYFTYAEDETSLVDHNIHWRPGIGEDGSETFLPRAVVYDLKGGFGPLRKVNPMYEAAPGQDPALAALWPGKPAVHKQTPLSQNTYQRDLDAGIKPRRLQPSDVRYWSDYSRVYYHPKSLVQLYDFELNSSIMPFERFETGAELFESLDKEDEIVDRDWRPFVEECDQMQGVQVYASLDDAWGGFASSYIERLRDEHPKTTIWVWGVQSPVAGVAREKRRMRLANTALSLNSACAQASMVVPLGVPDARVPASISLDSTSAWHVSALLATAAESASLQSRLRLGGGSSSRPLGLADMAQCLNVSGRQTLANMRMGVGPHAVDCSSSGERPELDLSQIGSLKDGGRLGRSGDGSERAFGRLSSVRRPEGVEDGSMDVTTTDQRPIIGSSIIRNHQTPLLYPLLDSFPSIYNYDLHGRESIPVHTSLASDGSIVHKMKNLRTQVAPSISLEERENLVNGLAELGAAYEDEWSSGSDSGDDDL</sequence>
<reference evidence="9" key="1">
    <citation type="submission" date="2016-07" db="EMBL/GenBank/DDBJ databases">
        <title>Multiple horizontal gene transfer events from other fungi enriched the ability of initially mycotrophic Trichoderma (Ascomycota) to feed on dead plant biomass.</title>
        <authorList>
            <consortium name="DOE Joint Genome Institute"/>
            <person name="Atanasova L."/>
            <person name="Chenthamara K."/>
            <person name="Zhang J."/>
            <person name="Grujic M."/>
            <person name="Henrissat B."/>
            <person name="Kuo A."/>
            <person name="Aerts A."/>
            <person name="Salamov A."/>
            <person name="Lipzen A."/>
            <person name="Labutti K."/>
            <person name="Barry K."/>
            <person name="Miao Y."/>
            <person name="Rahimi M.J."/>
            <person name="Shen Q."/>
            <person name="Grigoriev I.V."/>
            <person name="Kubicek C.P."/>
            <person name="Druzhinina I.S."/>
        </authorList>
    </citation>
    <scope>NUCLEOTIDE SEQUENCE [LARGE SCALE GENOMIC DNA]</scope>
    <source>
        <strain evidence="9">TUCIM 6016</strain>
    </source>
</reference>
<gene>
    <name evidence="8" type="ORF">BBK36DRAFT_1130763</name>
</gene>
<dbReference type="SUPFAM" id="SSF52490">
    <property type="entry name" value="Tubulin nucleotide-binding domain-like"/>
    <property type="match status" value="1"/>
</dbReference>
<evidence type="ECO:0000256" key="3">
    <source>
        <dbReference type="ARBA" id="ARBA00008507"/>
    </source>
</evidence>
<dbReference type="InterPro" id="IPR019605">
    <property type="entry name" value="Misato_II_tubulin-like"/>
</dbReference>
<name>A0A2T4AXN4_9HYPO</name>
<dbReference type="InterPro" id="IPR049942">
    <property type="entry name" value="DML1/Misato"/>
</dbReference>
<proteinExistence type="inferred from homology"/>
<dbReference type="GO" id="GO:0005739">
    <property type="term" value="C:mitochondrion"/>
    <property type="evidence" value="ECO:0007669"/>
    <property type="project" value="UniProtKB-SubCell"/>
</dbReference>
<dbReference type="Proteomes" id="UP000241546">
    <property type="component" value="Unassembled WGS sequence"/>
</dbReference>
<feature type="domain" description="DML1/Misato tubulin" evidence="7">
    <location>
        <begin position="122"/>
        <end position="305"/>
    </location>
</feature>
<dbReference type="AlphaFoldDB" id="A0A2T4AXN4"/>
<organism evidence="8 9">
    <name type="scientific">Trichoderma citrinoviride</name>
    <dbReference type="NCBI Taxonomy" id="58853"/>
    <lineage>
        <taxon>Eukaryota</taxon>
        <taxon>Fungi</taxon>
        <taxon>Dikarya</taxon>
        <taxon>Ascomycota</taxon>
        <taxon>Pezizomycotina</taxon>
        <taxon>Sordariomycetes</taxon>
        <taxon>Hypocreomycetidae</taxon>
        <taxon>Hypocreales</taxon>
        <taxon>Hypocreaceae</taxon>
        <taxon>Trichoderma</taxon>
    </lineage>
</organism>
<dbReference type="GO" id="GO:0007005">
    <property type="term" value="P:mitochondrion organization"/>
    <property type="evidence" value="ECO:0007669"/>
    <property type="project" value="InterPro"/>
</dbReference>
<dbReference type="Pfam" id="PF10644">
    <property type="entry name" value="Misat_Tub_SegII"/>
    <property type="match status" value="1"/>
</dbReference>
<protein>
    <submittedName>
        <fullName evidence="8">Tubulin nucleotide-binding domain-like protein</fullName>
    </submittedName>
</protein>
<dbReference type="RefSeq" id="XP_024745155.1">
    <property type="nucleotide sequence ID" value="XM_024891874.1"/>
</dbReference>
<dbReference type="EMBL" id="KZ680227">
    <property type="protein sequence ID" value="PTB61835.1"/>
    <property type="molecule type" value="Genomic_DNA"/>
</dbReference>
<dbReference type="Gene3D" id="3.40.50.1440">
    <property type="entry name" value="Tubulin/FtsZ, GTPase domain"/>
    <property type="match status" value="1"/>
</dbReference>
<evidence type="ECO:0000256" key="4">
    <source>
        <dbReference type="ARBA" id="ARBA00023128"/>
    </source>
</evidence>
<evidence type="ECO:0000313" key="8">
    <source>
        <dbReference type="EMBL" id="PTB61835.1"/>
    </source>
</evidence>
<dbReference type="CDD" id="cd06060">
    <property type="entry name" value="misato"/>
    <property type="match status" value="1"/>
</dbReference>
<dbReference type="InterPro" id="IPR036525">
    <property type="entry name" value="Tubulin/FtsZ_GTPase_sf"/>
</dbReference>
<dbReference type="OrthoDB" id="271881at2759"/>
<keyword evidence="9" id="KW-1185">Reference proteome</keyword>
<accession>A0A2T4AXN4</accession>
<evidence type="ECO:0000313" key="9">
    <source>
        <dbReference type="Proteomes" id="UP000241546"/>
    </source>
</evidence>
<evidence type="ECO:0000256" key="5">
    <source>
        <dbReference type="SAM" id="MobiDB-lite"/>
    </source>
</evidence>
<dbReference type="PANTHER" id="PTHR13391">
    <property type="entry name" value="MITOCHONDRIAL DISTRIBUTION REGULATOR MISATO"/>
    <property type="match status" value="1"/>
</dbReference>
<comment type="function">
    <text evidence="1">Involved in the partitioning of the mitochondrial organelle and mitochondrial DNA (mtDNA) inheritance.</text>
</comment>
<evidence type="ECO:0000259" key="6">
    <source>
        <dbReference type="Pfam" id="PF10644"/>
    </source>
</evidence>
<dbReference type="InterPro" id="IPR029209">
    <property type="entry name" value="DML1/Misato_tubulin"/>
</dbReference>
<comment type="subcellular location">
    <subcellularLocation>
        <location evidence="2">Mitochondrion</location>
    </subcellularLocation>
</comment>
<dbReference type="GeneID" id="36599992"/>
<feature type="domain" description="Misato Segment II tubulin-like" evidence="6">
    <location>
        <begin position="2"/>
        <end position="115"/>
    </location>
</feature>
<feature type="region of interest" description="Disordered" evidence="5">
    <location>
        <begin position="361"/>
        <end position="380"/>
    </location>
</feature>
<keyword evidence="4" id="KW-0496">Mitochondrion</keyword>